<feature type="signal peptide" evidence="1">
    <location>
        <begin position="1"/>
        <end position="19"/>
    </location>
</feature>
<evidence type="ECO:0000313" key="3">
    <source>
        <dbReference type="Proteomes" id="UP001229346"/>
    </source>
</evidence>
<organism evidence="2 3">
    <name type="scientific">Paenibacillus harenae</name>
    <dbReference type="NCBI Taxonomy" id="306543"/>
    <lineage>
        <taxon>Bacteria</taxon>
        <taxon>Bacillati</taxon>
        <taxon>Bacillota</taxon>
        <taxon>Bacilli</taxon>
        <taxon>Bacillales</taxon>
        <taxon>Paenibacillaceae</taxon>
        <taxon>Paenibacillus</taxon>
    </lineage>
</organism>
<dbReference type="Proteomes" id="UP001229346">
    <property type="component" value="Unassembled WGS sequence"/>
</dbReference>
<keyword evidence="1" id="KW-0732">Signal</keyword>
<sequence length="90" mass="10246">MKRAILISVLLAVFLPGCTTPNFITKTEAEQIALKYVAEENESSHWKLVNTAEEDNYWIVRFGPTNSMPELLWLHIDKRTGEIIKAITGE</sequence>
<evidence type="ECO:0000256" key="1">
    <source>
        <dbReference type="SAM" id="SignalP"/>
    </source>
</evidence>
<dbReference type="RefSeq" id="WP_307206529.1">
    <property type="nucleotide sequence ID" value="NZ_JAUSSU010000010.1"/>
</dbReference>
<feature type="chain" id="PRO_5045370453" description="PepSY domain-containing protein" evidence="1">
    <location>
        <begin position="20"/>
        <end position="90"/>
    </location>
</feature>
<name>A0ABT9U669_PAEHA</name>
<protein>
    <recommendedName>
        <fullName evidence="4">PepSY domain-containing protein</fullName>
    </recommendedName>
</protein>
<proteinExistence type="predicted"/>
<evidence type="ECO:0000313" key="2">
    <source>
        <dbReference type="EMBL" id="MDQ0115131.1"/>
    </source>
</evidence>
<dbReference type="EMBL" id="JAUSSU010000010">
    <property type="protein sequence ID" value="MDQ0115131.1"/>
    <property type="molecule type" value="Genomic_DNA"/>
</dbReference>
<gene>
    <name evidence="2" type="ORF">J2T15_004589</name>
</gene>
<keyword evidence="3" id="KW-1185">Reference proteome</keyword>
<reference evidence="2 3" key="1">
    <citation type="submission" date="2023-07" db="EMBL/GenBank/DDBJ databases">
        <title>Sorghum-associated microbial communities from plants grown in Nebraska, USA.</title>
        <authorList>
            <person name="Schachtman D."/>
        </authorList>
    </citation>
    <scope>NUCLEOTIDE SEQUENCE [LARGE SCALE GENOMIC DNA]</scope>
    <source>
        <strain evidence="2 3">CC482</strain>
    </source>
</reference>
<accession>A0ABT9U669</accession>
<evidence type="ECO:0008006" key="4">
    <source>
        <dbReference type="Google" id="ProtNLM"/>
    </source>
</evidence>
<comment type="caution">
    <text evidence="2">The sequence shown here is derived from an EMBL/GenBank/DDBJ whole genome shotgun (WGS) entry which is preliminary data.</text>
</comment>